<dbReference type="VEuPathDB" id="TriTrypDB:TcCLB.510479.11"/>
<dbReference type="VEuPathDB" id="TriTrypDB:TcG_13214"/>
<dbReference type="InterPro" id="IPR052980">
    <property type="entry name" value="Crinkler_effector"/>
</dbReference>
<dbReference type="Pfam" id="PF20445">
    <property type="entry name" value="RHS_N"/>
    <property type="match status" value="1"/>
</dbReference>
<dbReference type="VEuPathDB" id="TriTrypDB:TCDM_09674"/>
<dbReference type="InterPro" id="IPR056000">
    <property type="entry name" value="DUF7578"/>
</dbReference>
<feature type="domain" description="Retrotransposon hot spot protein,C-terminal" evidence="2">
    <location>
        <begin position="460"/>
        <end position="702"/>
    </location>
</feature>
<gene>
    <name evidence="5" type="ORF">C3747_159g18</name>
</gene>
<dbReference type="VEuPathDB" id="TriTrypDB:TCSYLVIO_007769"/>
<dbReference type="PANTHER" id="PTHR33129:SF3">
    <property type="entry name" value="HOT SPOT (RHS) PROTEIN, PUTATIVE-RELATED"/>
    <property type="match status" value="1"/>
</dbReference>
<dbReference type="Proteomes" id="UP000246078">
    <property type="component" value="Unassembled WGS sequence"/>
</dbReference>
<evidence type="ECO:0000259" key="2">
    <source>
        <dbReference type="Pfam" id="PF07999"/>
    </source>
</evidence>
<dbReference type="InterPro" id="IPR046835">
    <property type="entry name" value="RHS_N"/>
</dbReference>
<protein>
    <submittedName>
        <fullName evidence="5">Putative retrotransposon hot spot protein (RHS)</fullName>
    </submittedName>
</protein>
<evidence type="ECO:0000313" key="5">
    <source>
        <dbReference type="EMBL" id="PWV04203.1"/>
    </source>
</evidence>
<dbReference type="InterPro" id="IPR046836">
    <property type="entry name" value="RHS_C"/>
</dbReference>
<feature type="domain" description="DUF7578" evidence="4">
    <location>
        <begin position="72"/>
        <end position="134"/>
    </location>
</feature>
<dbReference type="VEuPathDB" id="TriTrypDB:Tc_MARK_6445"/>
<evidence type="ECO:0000256" key="1">
    <source>
        <dbReference type="SAM" id="MobiDB-lite"/>
    </source>
</evidence>
<evidence type="ECO:0000259" key="3">
    <source>
        <dbReference type="Pfam" id="PF20445"/>
    </source>
</evidence>
<name>A0A2V2W912_TRYCR</name>
<evidence type="ECO:0000313" key="6">
    <source>
        <dbReference type="Proteomes" id="UP000246078"/>
    </source>
</evidence>
<dbReference type="EMBL" id="PRFC01000159">
    <property type="protein sequence ID" value="PWV04203.1"/>
    <property type="molecule type" value="Genomic_DNA"/>
</dbReference>
<dbReference type="VEuPathDB" id="TriTrypDB:TcCL_ESM09330"/>
<dbReference type="VEuPathDB" id="TriTrypDB:C3747_159g18"/>
<evidence type="ECO:0000259" key="4">
    <source>
        <dbReference type="Pfam" id="PF24466"/>
    </source>
</evidence>
<dbReference type="VEuPathDB" id="TriTrypDB:TCDM_05702"/>
<dbReference type="AlphaFoldDB" id="A0A2V2W912"/>
<feature type="domain" description="DUF7578" evidence="4">
    <location>
        <begin position="218"/>
        <end position="282"/>
    </location>
</feature>
<dbReference type="PANTHER" id="PTHR33129">
    <property type="entry name" value="PROTEIN KINASE DOMAIN-CONTAINING PROTEIN-RELATED"/>
    <property type="match status" value="1"/>
</dbReference>
<accession>A0A2V2W912</accession>
<comment type="caution">
    <text evidence="5">The sequence shown here is derived from an EMBL/GenBank/DDBJ whole genome shotgun (WGS) entry which is preliminary data.</text>
</comment>
<dbReference type="Pfam" id="PF24466">
    <property type="entry name" value="DUF7578"/>
    <property type="match status" value="2"/>
</dbReference>
<feature type="compositionally biased region" description="Basic and acidic residues" evidence="1">
    <location>
        <begin position="1"/>
        <end position="10"/>
    </location>
</feature>
<dbReference type="VEuPathDB" id="TriTrypDB:TcYC6_0104220"/>
<feature type="domain" description="Retrotransposon hot spot protein N-terminal" evidence="3">
    <location>
        <begin position="345"/>
        <end position="448"/>
    </location>
</feature>
<sequence>MPENRKRVQGDDNTESQASAVPQGGGQTRARPESHGDTDQPAATHIRVEEPRQPQWTLESLLDKVLLEGKERITNMRLNDFLRNYFDGRGVEEFNENVIMEDFLSSPNEFIKDEVLLRTIKTSPPYQEQKKERDEFYMLLEASNKLKKEYIVTLRHWSNFERKDTVTPLARTQINTAFSQVLREESRKAEERERRERQELGIDVSTMIKYAVLKGRVRVDKMKLNDFLAMELDGRGTLRDNRDVLLEEFFKNPKKYICDAGVLGEIQASDRYKRMEIAVRDEMDMEEDVNRLYKNGVNNLLKWLVATAEVKANVHEITKRFLDAAAEEARNPKKSSAPIYLEGLYESVYNARWHHVVEVPGGEGTGMDVREEEPPQSWTYKKVGDTLERNDDVEQSGAARPRLMVLTSDKGWPYSWEEDESTRDCYVNYEVERVWQTLRSDLTELLSPHGGTYFKPKRRVLIGTPGIGKSVAAGSYLLYQLLHCDAKKLHLVIYSFGGNTTYVFDKTIKTVTRYVGGGASKEFLRDFWRLKMKGYVIYDVTKNGTPPEGYFLPGTGWGMIVLSSPKVSNYDKWEKKKGAARIIMNCPDEMDVKAMCAWMRRDGNTDEQTEYWKMVKEHMEKVGPIPRYIFDANKFLAHSAAIEDALDGINSQDCESHFTHGGVRLWDSGDPSQKLVRVVRTRGEVGAEVFLNAPISVCLGRRIPLYFWKRDE</sequence>
<reference evidence="5 6" key="1">
    <citation type="journal article" date="2018" name="Microb. Genom.">
        <title>Expanding an expanded genome: long-read sequencing of Trypanosoma cruzi.</title>
        <authorList>
            <person name="Berna L."/>
            <person name="Rodriguez M."/>
            <person name="Chiribao M.L."/>
            <person name="Parodi-Talice A."/>
            <person name="Pita S."/>
            <person name="Rijo G."/>
            <person name="Alvarez-Valin F."/>
            <person name="Robello C."/>
        </authorList>
    </citation>
    <scope>NUCLEOTIDE SEQUENCE [LARGE SCALE GENOMIC DNA]</scope>
    <source>
        <strain evidence="5 6">TCC</strain>
    </source>
</reference>
<dbReference type="VEuPathDB" id="TriTrypDB:C4B63_159g12"/>
<feature type="region of interest" description="Disordered" evidence="1">
    <location>
        <begin position="1"/>
        <end position="51"/>
    </location>
</feature>
<proteinExistence type="predicted"/>
<dbReference type="Pfam" id="PF07999">
    <property type="entry name" value="RHSP"/>
    <property type="match status" value="1"/>
</dbReference>
<dbReference type="NCBIfam" id="TIGR01631">
    <property type="entry name" value="Trypano_RHS"/>
    <property type="match status" value="2"/>
</dbReference>
<dbReference type="InterPro" id="IPR006518">
    <property type="entry name" value="Trypano_RHS"/>
</dbReference>
<organism evidence="5 6">
    <name type="scientific">Trypanosoma cruzi</name>
    <dbReference type="NCBI Taxonomy" id="5693"/>
    <lineage>
        <taxon>Eukaryota</taxon>
        <taxon>Discoba</taxon>
        <taxon>Euglenozoa</taxon>
        <taxon>Kinetoplastea</taxon>
        <taxon>Metakinetoplastina</taxon>
        <taxon>Trypanosomatida</taxon>
        <taxon>Trypanosomatidae</taxon>
        <taxon>Trypanosoma</taxon>
        <taxon>Schizotrypanum</taxon>
    </lineage>
</organism>
<dbReference type="VEuPathDB" id="TriTrypDB:C4B63_26g137"/>